<dbReference type="SUPFAM" id="SSF51905">
    <property type="entry name" value="FAD/NAD(P)-binding domain"/>
    <property type="match status" value="1"/>
</dbReference>
<dbReference type="PANTHER" id="PTHR48105">
    <property type="entry name" value="THIOREDOXIN REDUCTASE 1-RELATED-RELATED"/>
    <property type="match status" value="1"/>
</dbReference>
<dbReference type="InterPro" id="IPR036188">
    <property type="entry name" value="FAD/NAD-bd_sf"/>
</dbReference>
<evidence type="ECO:0000256" key="2">
    <source>
        <dbReference type="ARBA" id="ARBA00022630"/>
    </source>
</evidence>
<dbReference type="InterPro" id="IPR022890">
    <property type="entry name" value="Fd--NADP_Rdtase_type_2"/>
</dbReference>
<feature type="binding site" evidence="6">
    <location>
        <position position="90"/>
    </location>
    <ligand>
        <name>FAD</name>
        <dbReference type="ChEBI" id="CHEBI:57692"/>
    </ligand>
</feature>
<comment type="similarity">
    <text evidence="6">Belongs to the ferredoxin--NADP reductase type 2 family.</text>
</comment>
<gene>
    <name evidence="8" type="ORF">LF543_06175</name>
</gene>
<keyword evidence="5 6" id="KW-0560">Oxidoreductase</keyword>
<dbReference type="AlphaFoldDB" id="A0AAE6P1P0"/>
<feature type="binding site" evidence="6">
    <location>
        <position position="50"/>
    </location>
    <ligand>
        <name>FAD</name>
        <dbReference type="ChEBI" id="CHEBI:57692"/>
    </ligand>
</feature>
<keyword evidence="3 6" id="KW-0274">FAD</keyword>
<dbReference type="Gene3D" id="3.50.50.60">
    <property type="entry name" value="FAD/NAD(P)-binding domain"/>
    <property type="match status" value="2"/>
</dbReference>
<dbReference type="InterPro" id="IPR023753">
    <property type="entry name" value="FAD/NAD-binding_dom"/>
</dbReference>
<protein>
    <recommendedName>
        <fullName evidence="6">Ferredoxin--NADP reductase</fullName>
        <shortName evidence="6">FNR</shortName>
        <shortName evidence="6">Fd-NADP(+) reductase</shortName>
        <ecNumber evidence="6">1.18.1.2</ecNumber>
    </recommendedName>
</protein>
<evidence type="ECO:0000256" key="5">
    <source>
        <dbReference type="ARBA" id="ARBA00023002"/>
    </source>
</evidence>
<keyword evidence="4 6" id="KW-0521">NADP</keyword>
<comment type="catalytic activity">
    <reaction evidence="6">
        <text>2 reduced [2Fe-2S]-[ferredoxin] + NADP(+) + H(+) = 2 oxidized [2Fe-2S]-[ferredoxin] + NADPH</text>
        <dbReference type="Rhea" id="RHEA:20125"/>
        <dbReference type="Rhea" id="RHEA-COMP:10000"/>
        <dbReference type="Rhea" id="RHEA-COMP:10001"/>
        <dbReference type="ChEBI" id="CHEBI:15378"/>
        <dbReference type="ChEBI" id="CHEBI:33737"/>
        <dbReference type="ChEBI" id="CHEBI:33738"/>
        <dbReference type="ChEBI" id="CHEBI:57783"/>
        <dbReference type="ChEBI" id="CHEBI:58349"/>
        <dbReference type="EC" id="1.18.1.2"/>
    </reaction>
</comment>
<dbReference type="EC" id="1.18.1.2" evidence="6"/>
<dbReference type="KEGG" id="lfv:LF543_06175"/>
<keyword evidence="8" id="KW-0503">Monooxygenase</keyword>
<feature type="binding site" evidence="6">
    <location>
        <position position="37"/>
    </location>
    <ligand>
        <name>FAD</name>
        <dbReference type="ChEBI" id="CHEBI:57692"/>
    </ligand>
</feature>
<feature type="binding site" evidence="6">
    <location>
        <position position="287"/>
    </location>
    <ligand>
        <name>FAD</name>
        <dbReference type="ChEBI" id="CHEBI:57692"/>
    </ligand>
</feature>
<sequence>MIKMEKMYDITIIGGGPVGMFAGFYAGLRDAQTQIIESLPELGGQVKALYPEKTILDVAGFVGVTGDELITRLQKQLDTMDVDQKVDTKVTDVVKKDDYFEIETNHGVTKSKAMIIATGNGAFKPRELRADNAKELTGKRLFYSINDLNQFKDQDVMVAGGGDSAVDMALMLEKVANKVYLLHRRNEFRGLEYMVDRLKESSVKVVTPYLIKRLDEVDNRLKVTSKKVKTEDDEMSMMVDDLVVNYGFISNNRQLKEWQIQPALDHRLIEVNQTFETSVPGVFAIGDQITYPGKQDLIATGFGEAPTAINVLMKEIYPDRRGPVHSTSLHRK</sequence>
<comment type="cofactor">
    <cofactor evidence="6">
        <name>FAD</name>
        <dbReference type="ChEBI" id="CHEBI:57692"/>
    </cofactor>
    <text evidence="6">Binds 1 FAD per subunit.</text>
</comment>
<evidence type="ECO:0000313" key="8">
    <source>
        <dbReference type="EMBL" id="QFX93144.1"/>
    </source>
</evidence>
<feature type="binding site" evidence="6">
    <location>
        <position position="123"/>
    </location>
    <ligand>
        <name>FAD</name>
        <dbReference type="ChEBI" id="CHEBI:57692"/>
    </ligand>
</feature>
<accession>A0AAE6P1P0</accession>
<evidence type="ECO:0000256" key="4">
    <source>
        <dbReference type="ARBA" id="ARBA00022857"/>
    </source>
</evidence>
<evidence type="ECO:0000256" key="3">
    <source>
        <dbReference type="ARBA" id="ARBA00022827"/>
    </source>
</evidence>
<comment type="caution">
    <text evidence="6">Lacks conserved residue(s) required for the propagation of feature annotation.</text>
</comment>
<keyword evidence="2 6" id="KW-0285">Flavoprotein</keyword>
<dbReference type="InterPro" id="IPR050097">
    <property type="entry name" value="Ferredoxin-NADP_redctase_2"/>
</dbReference>
<reference evidence="8 9" key="1">
    <citation type="submission" date="2019-10" db="EMBL/GenBank/DDBJ databases">
        <title>Genome sequencing of Lactobacillus fructivorans.</title>
        <authorList>
            <person name="Kim K."/>
        </authorList>
    </citation>
    <scope>NUCLEOTIDE SEQUENCE [LARGE SCALE GENOMIC DNA]</scope>
    <source>
        <strain evidence="8 9">LF543</strain>
    </source>
</reference>
<comment type="subunit">
    <text evidence="1 6">Homodimer.</text>
</comment>
<feature type="binding site" evidence="6">
    <location>
        <position position="45"/>
    </location>
    <ligand>
        <name>FAD</name>
        <dbReference type="ChEBI" id="CHEBI:57692"/>
    </ligand>
</feature>
<evidence type="ECO:0000259" key="7">
    <source>
        <dbReference type="Pfam" id="PF07992"/>
    </source>
</evidence>
<dbReference type="HAMAP" id="MF_01685">
    <property type="entry name" value="FENR2"/>
    <property type="match status" value="1"/>
</dbReference>
<dbReference type="PRINTS" id="PR00368">
    <property type="entry name" value="FADPNR"/>
</dbReference>
<name>A0AAE6P1P0_9LACO</name>
<dbReference type="GO" id="GO:0004324">
    <property type="term" value="F:ferredoxin-NADP+ reductase activity"/>
    <property type="evidence" value="ECO:0007669"/>
    <property type="project" value="UniProtKB-UniRule"/>
</dbReference>
<organism evidence="8 9">
    <name type="scientific">Fructilactobacillus fructivorans</name>
    <dbReference type="NCBI Taxonomy" id="1614"/>
    <lineage>
        <taxon>Bacteria</taxon>
        <taxon>Bacillati</taxon>
        <taxon>Bacillota</taxon>
        <taxon>Bacilli</taxon>
        <taxon>Lactobacillales</taxon>
        <taxon>Lactobacillaceae</taxon>
        <taxon>Fructilactobacillus</taxon>
    </lineage>
</organism>
<dbReference type="GO" id="GO:0004497">
    <property type="term" value="F:monooxygenase activity"/>
    <property type="evidence" value="ECO:0007669"/>
    <property type="project" value="UniProtKB-KW"/>
</dbReference>
<feature type="domain" description="FAD/NAD(P)-binding" evidence="7">
    <location>
        <begin position="8"/>
        <end position="299"/>
    </location>
</feature>
<dbReference type="EMBL" id="CP045562">
    <property type="protein sequence ID" value="QFX93144.1"/>
    <property type="molecule type" value="Genomic_DNA"/>
</dbReference>
<dbReference type="Proteomes" id="UP000327194">
    <property type="component" value="Chromosome"/>
</dbReference>
<feature type="binding site" evidence="6">
    <location>
        <position position="327"/>
    </location>
    <ligand>
        <name>FAD</name>
        <dbReference type="ChEBI" id="CHEBI:57692"/>
    </ligand>
</feature>
<dbReference type="GO" id="GO:0050660">
    <property type="term" value="F:flavin adenine dinucleotide binding"/>
    <property type="evidence" value="ECO:0007669"/>
    <property type="project" value="UniProtKB-UniRule"/>
</dbReference>
<evidence type="ECO:0000256" key="6">
    <source>
        <dbReference type="HAMAP-Rule" id="MF_01685"/>
    </source>
</evidence>
<evidence type="ECO:0000256" key="1">
    <source>
        <dbReference type="ARBA" id="ARBA00011738"/>
    </source>
</evidence>
<dbReference type="Pfam" id="PF07992">
    <property type="entry name" value="Pyr_redox_2"/>
    <property type="match status" value="1"/>
</dbReference>
<dbReference type="GO" id="GO:0050661">
    <property type="term" value="F:NADP binding"/>
    <property type="evidence" value="ECO:0007669"/>
    <property type="project" value="UniProtKB-UniRule"/>
</dbReference>
<evidence type="ECO:0000313" key="9">
    <source>
        <dbReference type="Proteomes" id="UP000327194"/>
    </source>
</evidence>
<proteinExistence type="inferred from homology"/>
<dbReference type="PRINTS" id="PR00469">
    <property type="entry name" value="PNDRDTASEII"/>
</dbReference>